<reference evidence="5" key="1">
    <citation type="journal article" date="2023" name="Mol. Biol. Evol.">
        <title>Third-Generation Sequencing Reveals the Adaptive Role of the Epigenome in Three Deep-Sea Polychaetes.</title>
        <authorList>
            <person name="Perez M."/>
            <person name="Aroh O."/>
            <person name="Sun Y."/>
            <person name="Lan Y."/>
            <person name="Juniper S.K."/>
            <person name="Young C.R."/>
            <person name="Angers B."/>
            <person name="Qian P.Y."/>
        </authorList>
    </citation>
    <scope>NUCLEOTIDE SEQUENCE</scope>
    <source>
        <strain evidence="5">P08H-3</strain>
    </source>
</reference>
<evidence type="ECO:0000256" key="2">
    <source>
        <dbReference type="ARBA" id="ARBA00022737"/>
    </source>
</evidence>
<dbReference type="AlphaFoldDB" id="A0AAD9JMY4"/>
<name>A0AAD9JMY4_9ANNE</name>
<comment type="caution">
    <text evidence="5">The sequence shown here is derived from an EMBL/GenBank/DDBJ whole genome shotgun (WGS) entry which is preliminary data.</text>
</comment>
<dbReference type="InterPro" id="IPR000210">
    <property type="entry name" value="BTB/POZ_dom"/>
</dbReference>
<gene>
    <name evidence="5" type="ORF">LSH36_219g01013</name>
</gene>
<dbReference type="Pfam" id="PF00651">
    <property type="entry name" value="BTB"/>
    <property type="match status" value="1"/>
</dbReference>
<dbReference type="PROSITE" id="PS50097">
    <property type="entry name" value="BTB"/>
    <property type="match status" value="1"/>
</dbReference>
<dbReference type="Gene3D" id="2.120.10.80">
    <property type="entry name" value="Kelch-type beta propeller"/>
    <property type="match status" value="2"/>
</dbReference>
<dbReference type="Pfam" id="PF01344">
    <property type="entry name" value="Kelch_1"/>
    <property type="match status" value="6"/>
</dbReference>
<evidence type="ECO:0000313" key="5">
    <source>
        <dbReference type="EMBL" id="KAK2156199.1"/>
    </source>
</evidence>
<feature type="domain" description="BTB" evidence="4">
    <location>
        <begin position="48"/>
        <end position="114"/>
    </location>
</feature>
<dbReference type="InterPro" id="IPR015915">
    <property type="entry name" value="Kelch-typ_b-propeller"/>
</dbReference>
<dbReference type="PANTHER" id="PTHR45632">
    <property type="entry name" value="LD33804P"/>
    <property type="match status" value="1"/>
</dbReference>
<keyword evidence="1" id="KW-0880">Kelch repeat</keyword>
<dbReference type="Pfam" id="PF07707">
    <property type="entry name" value="BACK"/>
    <property type="match status" value="1"/>
</dbReference>
<proteinExistence type="predicted"/>
<dbReference type="InterPro" id="IPR006652">
    <property type="entry name" value="Kelch_1"/>
</dbReference>
<accession>A0AAD9JMY4</accession>
<dbReference type="SUPFAM" id="SSF117281">
    <property type="entry name" value="Kelch motif"/>
    <property type="match status" value="2"/>
</dbReference>
<evidence type="ECO:0000256" key="3">
    <source>
        <dbReference type="SAM" id="MobiDB-lite"/>
    </source>
</evidence>
<dbReference type="InterPro" id="IPR011705">
    <property type="entry name" value="BACK"/>
</dbReference>
<evidence type="ECO:0000259" key="4">
    <source>
        <dbReference type="PROSITE" id="PS50097"/>
    </source>
</evidence>
<feature type="region of interest" description="Disordered" evidence="3">
    <location>
        <begin position="429"/>
        <end position="459"/>
    </location>
</feature>
<dbReference type="Proteomes" id="UP001208570">
    <property type="component" value="Unassembled WGS sequence"/>
</dbReference>
<organism evidence="5 6">
    <name type="scientific">Paralvinella palmiformis</name>
    <dbReference type="NCBI Taxonomy" id="53620"/>
    <lineage>
        <taxon>Eukaryota</taxon>
        <taxon>Metazoa</taxon>
        <taxon>Spiralia</taxon>
        <taxon>Lophotrochozoa</taxon>
        <taxon>Annelida</taxon>
        <taxon>Polychaeta</taxon>
        <taxon>Sedentaria</taxon>
        <taxon>Canalipalpata</taxon>
        <taxon>Terebellida</taxon>
        <taxon>Terebelliformia</taxon>
        <taxon>Alvinellidae</taxon>
        <taxon>Paralvinella</taxon>
    </lineage>
</organism>
<feature type="compositionally biased region" description="Polar residues" evidence="3">
    <location>
        <begin position="770"/>
        <end position="780"/>
    </location>
</feature>
<dbReference type="SMART" id="SM00612">
    <property type="entry name" value="Kelch"/>
    <property type="match status" value="6"/>
</dbReference>
<dbReference type="SMART" id="SM00225">
    <property type="entry name" value="BTB"/>
    <property type="match status" value="1"/>
</dbReference>
<dbReference type="EMBL" id="JAODUP010000219">
    <property type="protein sequence ID" value="KAK2156199.1"/>
    <property type="molecule type" value="Genomic_DNA"/>
</dbReference>
<dbReference type="PRINTS" id="PR00501">
    <property type="entry name" value="KELCHREPEAT"/>
</dbReference>
<dbReference type="SUPFAM" id="SSF54695">
    <property type="entry name" value="POZ domain"/>
    <property type="match status" value="1"/>
</dbReference>
<evidence type="ECO:0000313" key="6">
    <source>
        <dbReference type="Proteomes" id="UP001208570"/>
    </source>
</evidence>
<dbReference type="Gene3D" id="1.25.40.420">
    <property type="match status" value="1"/>
</dbReference>
<evidence type="ECO:0000256" key="1">
    <source>
        <dbReference type="ARBA" id="ARBA00022441"/>
    </source>
</evidence>
<dbReference type="InterPro" id="IPR011333">
    <property type="entry name" value="SKP1/BTB/POZ_sf"/>
</dbReference>
<keyword evidence="2" id="KW-0677">Repeat</keyword>
<protein>
    <recommendedName>
        <fullName evidence="4">BTB domain-containing protein</fullName>
    </recommendedName>
</protein>
<keyword evidence="6" id="KW-1185">Reference proteome</keyword>
<dbReference type="PANTHER" id="PTHR45632:SF26">
    <property type="entry name" value="BTB DOMAIN-CONTAINING PROTEIN"/>
    <property type="match status" value="1"/>
</dbReference>
<feature type="compositionally biased region" description="Polar residues" evidence="3">
    <location>
        <begin position="440"/>
        <end position="454"/>
    </location>
</feature>
<dbReference type="CDD" id="cd18306">
    <property type="entry name" value="BTB_POZ_NS1BP"/>
    <property type="match status" value="1"/>
</dbReference>
<dbReference type="Gene3D" id="3.30.710.10">
    <property type="entry name" value="Potassium Channel Kv1.1, Chain A"/>
    <property type="match status" value="1"/>
</dbReference>
<sequence length="792" mass="87567">MEDLRDNLSDNEFDGPLKHLAMLTFKDDHLQSNVLVTLNTMRRSGQFCDVTFQIGRHSLSAHRAVLACCSMYLYELFSEEPAIKHQFIQLKVRDFDSFVALVDYAYTARLEIAEEQLTSVYHTARLLNMDRAADACAAFMVEHLTPGNCLSTRSMANRYSDQKLTKQTDKFIRNNINDVLISSQIHKFPRLQVQIVGVTEVQQGEEECLSELVVSFFQNTLEQDETDHLDALTENVRVLYLQAGSHLVDCLDVEDTTIAQSDLVTDYKKMNKHKWGNFALSARKMMTSLAQGEPSAEQSFGIVCVTIAMFVYGACKFALATIPLPQLLLYLHTSSNFRDKPFADKACPISIFHYLSPCLFQLVQGKEKMLGKKLPLSSNSIIVRHNASIVEPEWSVIATKLHSETRSTCIALLDNNLVIITLKFHRHPQNGQQDDDHRSAQSSTCSSPTGSVEKQSLPVPLSRMSSARCGVGAAVMDNKLFALGGYDRGECLNTVECYDLATNTWSSLPSMLTPRGRFDVTQVNGRLYACGGSNGSEELRSAECYDPTTGKWRMLPEMSTCRSSAGVAVLANKLYIIGGWSGCSGLKSCEVFDLNAEKWTDIAPLNTGRSQSAVCDYHGKLVAVGGCDSWNCTNTVEMYNPEDDKWMFISSMTMCRRGAGVATFKDKLYVVGGSDGQQSLSSIEIYDITTNTWSLGPSLSTPRANVAVALVQDKLFSVGGFSGKAFLDSIEYLSPSDEEWSSYVGSTSPNGSGGNAIMDNGHNNDHEESYLSNGFSSPHHVSNDEYQNEGRA</sequence>
<feature type="region of interest" description="Disordered" evidence="3">
    <location>
        <begin position="741"/>
        <end position="792"/>
    </location>
</feature>